<keyword evidence="3 4" id="KW-0450">Lipoyl</keyword>
<dbReference type="Pfam" id="PF00198">
    <property type="entry name" value="2-oxoacid_dh"/>
    <property type="match status" value="1"/>
</dbReference>
<dbReference type="InterPro" id="IPR023213">
    <property type="entry name" value="CAT-like_dom_sf"/>
</dbReference>
<reference evidence="6 7" key="1">
    <citation type="submission" date="2020-04" db="EMBL/GenBank/DDBJ databases">
        <title>Azohydromonas sp. isolated from soil.</title>
        <authorList>
            <person name="Dahal R.H."/>
        </authorList>
    </citation>
    <scope>NUCLEOTIDE SEQUENCE [LARGE SCALE GENOMIC DNA]</scope>
    <source>
        <strain evidence="6 7">G-1-1-14</strain>
    </source>
</reference>
<dbReference type="GO" id="GO:0045254">
    <property type="term" value="C:pyruvate dehydrogenase complex"/>
    <property type="evidence" value="ECO:0007669"/>
    <property type="project" value="InterPro"/>
</dbReference>
<dbReference type="Proteomes" id="UP000574067">
    <property type="component" value="Unassembled WGS sequence"/>
</dbReference>
<organism evidence="6 7">
    <name type="scientific">Azohydromonas caseinilytica</name>
    <dbReference type="NCBI Taxonomy" id="2728836"/>
    <lineage>
        <taxon>Bacteria</taxon>
        <taxon>Pseudomonadati</taxon>
        <taxon>Pseudomonadota</taxon>
        <taxon>Betaproteobacteria</taxon>
        <taxon>Burkholderiales</taxon>
        <taxon>Sphaerotilaceae</taxon>
        <taxon>Azohydromonas</taxon>
    </lineage>
</organism>
<evidence type="ECO:0000256" key="2">
    <source>
        <dbReference type="ARBA" id="ARBA00007317"/>
    </source>
</evidence>
<keyword evidence="7" id="KW-1185">Reference proteome</keyword>
<comment type="cofactor">
    <cofactor evidence="1 4">
        <name>(R)-lipoate</name>
        <dbReference type="ChEBI" id="CHEBI:83088"/>
    </cofactor>
</comment>
<name>A0A848FGE1_9BURK</name>
<dbReference type="GO" id="GO:0006086">
    <property type="term" value="P:pyruvate decarboxylation to acetyl-CoA"/>
    <property type="evidence" value="ECO:0007669"/>
    <property type="project" value="InterPro"/>
</dbReference>
<gene>
    <name evidence="6" type="ORF">HHL10_24875</name>
</gene>
<dbReference type="InterPro" id="IPR036625">
    <property type="entry name" value="E3-bd_dom_sf"/>
</dbReference>
<dbReference type="AlphaFoldDB" id="A0A848FGE1"/>
<dbReference type="InterPro" id="IPR045257">
    <property type="entry name" value="E2/Pdx1"/>
</dbReference>
<keyword evidence="4" id="KW-0808">Transferase</keyword>
<comment type="similarity">
    <text evidence="2 4">Belongs to the 2-oxoacid dehydrogenase family.</text>
</comment>
<comment type="caution">
    <text evidence="6">The sequence shown here is derived from an EMBL/GenBank/DDBJ whole genome shotgun (WGS) entry which is preliminary data.</text>
</comment>
<proteinExistence type="inferred from homology"/>
<dbReference type="Gene3D" id="2.40.50.100">
    <property type="match status" value="1"/>
</dbReference>
<evidence type="ECO:0000313" key="6">
    <source>
        <dbReference type="EMBL" id="NML18206.1"/>
    </source>
</evidence>
<dbReference type="SUPFAM" id="SSF52777">
    <property type="entry name" value="CoA-dependent acyltransferases"/>
    <property type="match status" value="1"/>
</dbReference>
<dbReference type="InterPro" id="IPR000089">
    <property type="entry name" value="Biotin_lipoyl"/>
</dbReference>
<dbReference type="PANTHER" id="PTHR23151:SF90">
    <property type="entry name" value="DIHYDROLIPOYLLYSINE-RESIDUE ACETYLTRANSFERASE COMPONENT OF PYRUVATE DEHYDROGENASE COMPLEX, MITOCHONDRIAL-RELATED"/>
    <property type="match status" value="1"/>
</dbReference>
<evidence type="ECO:0000256" key="4">
    <source>
        <dbReference type="RuleBase" id="RU003423"/>
    </source>
</evidence>
<dbReference type="CDD" id="cd06849">
    <property type="entry name" value="lipoyl_domain"/>
    <property type="match status" value="1"/>
</dbReference>
<dbReference type="Gene3D" id="3.30.559.10">
    <property type="entry name" value="Chloramphenicol acetyltransferase-like domain"/>
    <property type="match status" value="1"/>
</dbReference>
<evidence type="ECO:0000259" key="5">
    <source>
        <dbReference type="PROSITE" id="PS50968"/>
    </source>
</evidence>
<dbReference type="Pfam" id="PF00364">
    <property type="entry name" value="Biotin_lipoyl"/>
    <property type="match status" value="1"/>
</dbReference>
<dbReference type="InterPro" id="IPR011053">
    <property type="entry name" value="Single_hybrid_motif"/>
</dbReference>
<dbReference type="GO" id="GO:0016746">
    <property type="term" value="F:acyltransferase activity"/>
    <property type="evidence" value="ECO:0007669"/>
    <property type="project" value="UniProtKB-KW"/>
</dbReference>
<evidence type="ECO:0000313" key="7">
    <source>
        <dbReference type="Proteomes" id="UP000574067"/>
    </source>
</evidence>
<sequence>MFELRMPSFGADMDDGVLVQWRMEPGQAVRRGEVVAVVETQKGAIDVEVWQDGTAARLVAQPGQRLPVGDVLAVLASPDEAWQGVAARAAEAAAAPGPPRPAAAPTPVSAPVPAPAPALAAAPARVSPAARKRAAELGLDLGKLVPAQPGAPISLADVERAAAAAAPVDAAAAMRAAIAAAMTRSKREIPHYYLGCELSVEAAHRWLEDFNAQRPITERVLFAALALRAVALALREAPALNGRFQAGRFEPAPAIHLGVVTALRGGGLVVPTVHDADRLALPQLMAALREVLSRARGGRLRSSDLADSTITVSNLGDLGVDTVYGVIYPPQVALVGLGRVQRRPVVREDGIIAAERTLNVTLSADHRASDALAGAGFLAALRERLAHPETTP</sequence>
<keyword evidence="4" id="KW-0012">Acyltransferase</keyword>
<protein>
    <recommendedName>
        <fullName evidence="4">Dihydrolipoamide acetyltransferase component of pyruvate dehydrogenase complex</fullName>
        <ecNumber evidence="4">2.3.1.-</ecNumber>
    </recommendedName>
</protein>
<dbReference type="InterPro" id="IPR001078">
    <property type="entry name" value="2-oxoacid_DH_actylTfrase"/>
</dbReference>
<dbReference type="EMBL" id="JABBFW010000028">
    <property type="protein sequence ID" value="NML18206.1"/>
    <property type="molecule type" value="Genomic_DNA"/>
</dbReference>
<dbReference type="PROSITE" id="PS50968">
    <property type="entry name" value="BIOTINYL_LIPOYL"/>
    <property type="match status" value="1"/>
</dbReference>
<evidence type="ECO:0000256" key="3">
    <source>
        <dbReference type="ARBA" id="ARBA00022823"/>
    </source>
</evidence>
<dbReference type="SUPFAM" id="SSF51230">
    <property type="entry name" value="Single hybrid motif"/>
    <property type="match status" value="1"/>
</dbReference>
<dbReference type="PANTHER" id="PTHR23151">
    <property type="entry name" value="DIHYDROLIPOAMIDE ACETYL/SUCCINYL-TRANSFERASE-RELATED"/>
    <property type="match status" value="1"/>
</dbReference>
<accession>A0A848FGE1</accession>
<dbReference type="Gene3D" id="4.10.320.10">
    <property type="entry name" value="E3-binding domain"/>
    <property type="match status" value="1"/>
</dbReference>
<evidence type="ECO:0000256" key="1">
    <source>
        <dbReference type="ARBA" id="ARBA00001938"/>
    </source>
</evidence>
<dbReference type="EC" id="2.3.1.-" evidence="4"/>
<feature type="domain" description="Lipoyl-binding" evidence="5">
    <location>
        <begin position="1"/>
        <end position="76"/>
    </location>
</feature>